<feature type="domain" description="CP-type G" evidence="7">
    <location>
        <begin position="367"/>
        <end position="627"/>
    </location>
</feature>
<dbReference type="PANTHER" id="PTHR45709">
    <property type="entry name" value="LARGE SUBUNIT GTPASE 1 HOMOLOG-RELATED"/>
    <property type="match status" value="1"/>
</dbReference>
<keyword evidence="3" id="KW-0547">Nucleotide-binding</keyword>
<dbReference type="PANTHER" id="PTHR45709:SF2">
    <property type="entry name" value="LARGE SUBUNIT GTPASE 1 HOMOLOG"/>
    <property type="match status" value="1"/>
</dbReference>
<comment type="subcellular location">
    <subcellularLocation>
        <location evidence="1">Cytoplasm</location>
    </subcellularLocation>
</comment>
<evidence type="ECO:0000256" key="1">
    <source>
        <dbReference type="ARBA" id="ARBA00004496"/>
    </source>
</evidence>
<protein>
    <submittedName>
        <fullName evidence="8">Large ribosomal subunit associated GTPase, putative</fullName>
        <ecNumber evidence="8">3.6.5.1</ecNumber>
    </submittedName>
</protein>
<feature type="region of interest" description="Disordered" evidence="6">
    <location>
        <begin position="163"/>
        <end position="291"/>
    </location>
</feature>
<dbReference type="Pfam" id="PF01926">
    <property type="entry name" value="MMR_HSR1"/>
    <property type="match status" value="1"/>
</dbReference>
<dbReference type="EMBL" id="LT594634">
    <property type="protein sequence ID" value="SCP02642.1"/>
    <property type="molecule type" value="Genomic_DNA"/>
</dbReference>
<dbReference type="SUPFAM" id="SSF52540">
    <property type="entry name" value="P-loop containing nucleoside triphosphate hydrolases"/>
    <property type="match status" value="1"/>
</dbReference>
<dbReference type="RefSeq" id="XP_028863675.1">
    <property type="nucleotide sequence ID" value="XM_029007269.1"/>
</dbReference>
<dbReference type="GO" id="GO:0003925">
    <property type="term" value="F:G protein activity"/>
    <property type="evidence" value="ECO:0007669"/>
    <property type="project" value="UniProtKB-EC"/>
</dbReference>
<evidence type="ECO:0000313" key="8">
    <source>
        <dbReference type="EMBL" id="SCP02642.1"/>
    </source>
</evidence>
<dbReference type="GO" id="GO:0005525">
    <property type="term" value="F:GTP binding"/>
    <property type="evidence" value="ECO:0007669"/>
    <property type="project" value="UniProtKB-KW"/>
</dbReference>
<dbReference type="GeneID" id="39871000"/>
<evidence type="ECO:0000259" key="7">
    <source>
        <dbReference type="PROSITE" id="PS51721"/>
    </source>
</evidence>
<dbReference type="VEuPathDB" id="PlasmoDB:PmUG01_13028900"/>
<dbReference type="PROSITE" id="PS51721">
    <property type="entry name" value="G_CP"/>
    <property type="match status" value="1"/>
</dbReference>
<sequence length="829" mass="97461">MGIFKRSRAKQHNNFMGRSLIRNKLRQKEESENMLYSKIGNDESTIKVSKKTSILNKDPLDDYLDNQLVINDVQVSKVFLQKNEIKEKKEKNIYPNTNQINLNVHNIVLPVPGRPFFLNNQDKINIILNERENTIQAKKKKKKRKNVKQITFLMSGKSLIPINVRSSKNETSKKKKIKNSKCGKKSGRGVPEAEHIEQSEEDQHSELEEQEHHREQLEEDQHSELEEQEHHREQLEEDPHSELAEQEHHREQSEEDLHSQLAEQEHHRITSPVELPSDEPRNEPSSGHYLKGGKYADRLAYDLKYVRMYEERGKRYREEGEGKRVLNKESIDKYELEYFIEWRKVLSDIEEKEGYILTPYEKNIEYWKQLWRVIEKSHVIFYIIDARNPLFFYCKGLEYYIKRVDKRKEFIIILNKSDFLNYEQRKIWSEYFEQRNVKFIFFSALRELYNQNMVLIRNYNTTTVMKQYNNMHMDNDELIKRESNEKMEGVHYYSLYANHFCQDDALPNDDIKDQLVNIGYGNLNYERKKNDNTDILSVNDLIFFIKNIKMQIKELYHDIELETFSIPRFMVGFVGFPNVGKSSIINSLIGEKKVSVSPQPGKTKHFQTVPLKSLDFSVCDCPGLIFPTLVFNKYDLFINGVCSIDHFKGNFVHLVQILCNIIPEQLCDHYKINKNVIHKVVYGGGEGHKGGGVGRECKQSGSSEKSENGKEKTYLFLDAMDFLRSFCTARKYVSGGKGGLLNFNVATRQIIRDFIAGNLQYNFMPSYLSENASFHQRMMERTPHPNCADVPLFSDCDSQENVLTTKRKFRYMQKQMMKGKNFLKCCINV</sequence>
<evidence type="ECO:0000256" key="3">
    <source>
        <dbReference type="ARBA" id="ARBA00022741"/>
    </source>
</evidence>
<dbReference type="InterPro" id="IPR030378">
    <property type="entry name" value="G_CP_dom"/>
</dbReference>
<evidence type="ECO:0000256" key="6">
    <source>
        <dbReference type="SAM" id="MobiDB-lite"/>
    </source>
</evidence>
<dbReference type="InterPro" id="IPR043358">
    <property type="entry name" value="GNL1-like"/>
</dbReference>
<accession>A0A1D3TCR3</accession>
<dbReference type="OMA" id="MDNIDDM"/>
<feature type="compositionally biased region" description="Basic residues" evidence="6">
    <location>
        <begin position="173"/>
        <end position="187"/>
    </location>
</feature>
<gene>
    <name evidence="8" type="primary">PmUG01_13028900</name>
    <name evidence="8" type="ORF">PMUG01_13028900</name>
</gene>
<evidence type="ECO:0000313" key="9">
    <source>
        <dbReference type="Proteomes" id="UP000219813"/>
    </source>
</evidence>
<dbReference type="InterPro" id="IPR006073">
    <property type="entry name" value="GTP-bd"/>
</dbReference>
<dbReference type="OrthoDB" id="61815at2759"/>
<evidence type="ECO:0000256" key="4">
    <source>
        <dbReference type="ARBA" id="ARBA00022801"/>
    </source>
</evidence>
<feature type="region of interest" description="Disordered" evidence="6">
    <location>
        <begin position="688"/>
        <end position="707"/>
    </location>
</feature>
<dbReference type="EC" id="3.6.5.1" evidence="8"/>
<dbReference type="KEGG" id="pmal:PMUG01_13028900"/>
<dbReference type="CDD" id="cd01857">
    <property type="entry name" value="HSR1_MMR1"/>
    <property type="match status" value="1"/>
</dbReference>
<keyword evidence="4 8" id="KW-0378">Hydrolase</keyword>
<keyword evidence="2" id="KW-0963">Cytoplasm</keyword>
<dbReference type="InterPro" id="IPR027417">
    <property type="entry name" value="P-loop_NTPase"/>
</dbReference>
<keyword evidence="5" id="KW-0342">GTP-binding</keyword>
<organism evidence="8 9">
    <name type="scientific">Plasmodium malariae</name>
    <dbReference type="NCBI Taxonomy" id="5858"/>
    <lineage>
        <taxon>Eukaryota</taxon>
        <taxon>Sar</taxon>
        <taxon>Alveolata</taxon>
        <taxon>Apicomplexa</taxon>
        <taxon>Aconoidasida</taxon>
        <taxon>Haemosporida</taxon>
        <taxon>Plasmodiidae</taxon>
        <taxon>Plasmodium</taxon>
        <taxon>Plasmodium (Plasmodium)</taxon>
    </lineage>
</organism>
<dbReference type="Gene3D" id="3.40.50.300">
    <property type="entry name" value="P-loop containing nucleotide triphosphate hydrolases"/>
    <property type="match status" value="1"/>
</dbReference>
<keyword evidence="9" id="KW-1185">Reference proteome</keyword>
<feature type="compositionally biased region" description="Basic and acidic residues" evidence="6">
    <location>
        <begin position="191"/>
        <end position="268"/>
    </location>
</feature>
<dbReference type="Proteomes" id="UP000219813">
    <property type="component" value="Chromosome 13"/>
</dbReference>
<evidence type="ECO:0000256" key="5">
    <source>
        <dbReference type="ARBA" id="ARBA00023134"/>
    </source>
</evidence>
<dbReference type="GO" id="GO:0005829">
    <property type="term" value="C:cytosol"/>
    <property type="evidence" value="ECO:0007669"/>
    <property type="project" value="TreeGrafter"/>
</dbReference>
<name>A0A1D3TCR3_PLAMA</name>
<reference evidence="8 9" key="1">
    <citation type="submission" date="2016-06" db="EMBL/GenBank/DDBJ databases">
        <authorList>
            <consortium name="Pathogen Informatics"/>
        </authorList>
    </citation>
    <scope>NUCLEOTIDE SEQUENCE [LARGE SCALE GENOMIC DNA]</scope>
</reference>
<proteinExistence type="predicted"/>
<evidence type="ECO:0000256" key="2">
    <source>
        <dbReference type="ARBA" id="ARBA00022490"/>
    </source>
</evidence>
<dbReference type="AlphaFoldDB" id="A0A1D3TCR3"/>